<keyword evidence="3" id="KW-1185">Reference proteome</keyword>
<evidence type="ECO:0000256" key="1">
    <source>
        <dbReference type="SAM" id="SignalP"/>
    </source>
</evidence>
<protein>
    <submittedName>
        <fullName evidence="2">Uncharacterized protein</fullName>
    </submittedName>
</protein>
<evidence type="ECO:0000313" key="3">
    <source>
        <dbReference type="Proteomes" id="UP000389128"/>
    </source>
</evidence>
<name>A0A6C2CXN8_9RHOO</name>
<sequence>MPRRLLLLALLPTLAHATPRIDCHTTYGGETHTHVARPVDSPYRVAPANIGSYFLFRVVFQDRPADLASVKIYAYADRDEGPVILHQASHPWPLPLAKVRPAYGFTGLQHVYEPMRDGELAYWCEQVKEGGR</sequence>
<feature type="chain" id="PRO_5025662888" evidence="1">
    <location>
        <begin position="18"/>
        <end position="132"/>
    </location>
</feature>
<dbReference type="OrthoDB" id="6057907at2"/>
<gene>
    <name evidence="2" type="ORF">ETQ85_10470</name>
</gene>
<dbReference type="AlphaFoldDB" id="A0A6C2CXN8"/>
<comment type="caution">
    <text evidence="2">The sequence shown here is derived from an EMBL/GenBank/DDBJ whole genome shotgun (WGS) entry which is preliminary data.</text>
</comment>
<accession>A0A6C2CXN8</accession>
<dbReference type="Proteomes" id="UP000389128">
    <property type="component" value="Unassembled WGS sequence"/>
</dbReference>
<feature type="signal peptide" evidence="1">
    <location>
        <begin position="1"/>
        <end position="17"/>
    </location>
</feature>
<reference evidence="2 3" key="1">
    <citation type="submission" date="2019-01" db="EMBL/GenBank/DDBJ databases">
        <title>Zoogloea oleivorans genome sequencing and assembly.</title>
        <authorList>
            <person name="Tancsics A."/>
            <person name="Farkas M."/>
            <person name="Kriszt B."/>
            <person name="Maroti G."/>
            <person name="Horvath B."/>
        </authorList>
    </citation>
    <scope>NUCLEOTIDE SEQUENCE [LARGE SCALE GENOMIC DNA]</scope>
    <source>
        <strain evidence="2 3">Buc</strain>
    </source>
</reference>
<dbReference type="RefSeq" id="WP_148578989.1">
    <property type="nucleotide sequence ID" value="NZ_SDKK01000008.1"/>
</dbReference>
<dbReference type="EMBL" id="SDKK01000008">
    <property type="protein sequence ID" value="TYC58928.1"/>
    <property type="molecule type" value="Genomic_DNA"/>
</dbReference>
<evidence type="ECO:0000313" key="2">
    <source>
        <dbReference type="EMBL" id="TYC58928.1"/>
    </source>
</evidence>
<keyword evidence="1" id="KW-0732">Signal</keyword>
<proteinExistence type="predicted"/>
<organism evidence="2 3">
    <name type="scientific">Zoogloea oleivorans</name>
    <dbReference type="NCBI Taxonomy" id="1552750"/>
    <lineage>
        <taxon>Bacteria</taxon>
        <taxon>Pseudomonadati</taxon>
        <taxon>Pseudomonadota</taxon>
        <taxon>Betaproteobacteria</taxon>
        <taxon>Rhodocyclales</taxon>
        <taxon>Zoogloeaceae</taxon>
        <taxon>Zoogloea</taxon>
    </lineage>
</organism>